<evidence type="ECO:0000313" key="2">
    <source>
        <dbReference type="EMBL" id="MBB4923617.1"/>
    </source>
</evidence>
<dbReference type="AlphaFoldDB" id="A0A7W7R1D4"/>
<keyword evidence="3" id="KW-1185">Reference proteome</keyword>
<sequence>MPLRAPDFATLLRGARRTAAHLELRDSYNYTCDAPTVPLIRETVDRGVVLRRARIVAEPLADAMLSAYCAAGESVRWLPRSQASGIALPGKDFWLIDNRLVLFHWYTDNGAWAGHHFTGDPGAVKLCSAAFEAVWTRSLPHRSLLARPS</sequence>
<dbReference type="InterPro" id="IPR049244">
    <property type="entry name" value="DUF6879"/>
</dbReference>
<name>A0A7W7R1D4_KITKI</name>
<dbReference type="Proteomes" id="UP000540506">
    <property type="component" value="Unassembled WGS sequence"/>
</dbReference>
<dbReference type="EMBL" id="JACHJV010000001">
    <property type="protein sequence ID" value="MBB4923617.1"/>
    <property type="molecule type" value="Genomic_DNA"/>
</dbReference>
<feature type="domain" description="DUF6879" evidence="1">
    <location>
        <begin position="35"/>
        <end position="143"/>
    </location>
</feature>
<gene>
    <name evidence="2" type="ORF">FHR34_002610</name>
</gene>
<evidence type="ECO:0000313" key="3">
    <source>
        <dbReference type="Proteomes" id="UP000540506"/>
    </source>
</evidence>
<proteinExistence type="predicted"/>
<organism evidence="2 3">
    <name type="scientific">Kitasatospora kifunensis</name>
    <name type="common">Streptomyces kifunensis</name>
    <dbReference type="NCBI Taxonomy" id="58351"/>
    <lineage>
        <taxon>Bacteria</taxon>
        <taxon>Bacillati</taxon>
        <taxon>Actinomycetota</taxon>
        <taxon>Actinomycetes</taxon>
        <taxon>Kitasatosporales</taxon>
        <taxon>Streptomycetaceae</taxon>
        <taxon>Kitasatospora</taxon>
    </lineage>
</organism>
<dbReference type="RefSeq" id="WP_184935697.1">
    <property type="nucleotide sequence ID" value="NZ_JACHJV010000001.1"/>
</dbReference>
<evidence type="ECO:0000259" key="1">
    <source>
        <dbReference type="Pfam" id="PF21806"/>
    </source>
</evidence>
<dbReference type="Pfam" id="PF21806">
    <property type="entry name" value="DUF6879"/>
    <property type="match status" value="1"/>
</dbReference>
<reference evidence="2 3" key="1">
    <citation type="submission" date="2020-08" db="EMBL/GenBank/DDBJ databases">
        <title>Sequencing the genomes of 1000 actinobacteria strains.</title>
        <authorList>
            <person name="Klenk H.-P."/>
        </authorList>
    </citation>
    <scope>NUCLEOTIDE SEQUENCE [LARGE SCALE GENOMIC DNA]</scope>
    <source>
        <strain evidence="2 3">DSM 41654</strain>
    </source>
</reference>
<accession>A0A7W7R1D4</accession>
<comment type="caution">
    <text evidence="2">The sequence shown here is derived from an EMBL/GenBank/DDBJ whole genome shotgun (WGS) entry which is preliminary data.</text>
</comment>
<protein>
    <recommendedName>
        <fullName evidence="1">DUF6879 domain-containing protein</fullName>
    </recommendedName>
</protein>